<protein>
    <submittedName>
        <fullName evidence="1">Uncharacterized protein</fullName>
    </submittedName>
</protein>
<evidence type="ECO:0000313" key="2">
    <source>
        <dbReference type="Proteomes" id="UP000054903"/>
    </source>
</evidence>
<name>A0A157Z660_9BURK</name>
<comment type="caution">
    <text evidence="1">The sequence shown here is derived from an EMBL/GenBank/DDBJ whole genome shotgun (WGS) entry which is preliminary data.</text>
</comment>
<evidence type="ECO:0000313" key="1">
    <source>
        <dbReference type="EMBL" id="SAK40982.1"/>
    </source>
</evidence>
<dbReference type="Proteomes" id="UP000054903">
    <property type="component" value="Unassembled WGS sequence"/>
</dbReference>
<keyword evidence="2" id="KW-1185">Reference proteome</keyword>
<sequence>MKQISVTLPSDLHPALREFAKRTRDGEPVDSVLREIFPAPPLAVPIVPATSVAPTAPAVISFEARLEMLVGSLPAWRQWILRLLLPPADCPLAAGATSAR</sequence>
<dbReference type="RefSeq" id="WP_157694720.1">
    <property type="nucleotide sequence ID" value="NZ_FCNX02000001.1"/>
</dbReference>
<gene>
    <name evidence="1" type="ORF">AWB77_00289</name>
</gene>
<proteinExistence type="predicted"/>
<dbReference type="OrthoDB" id="7376207at2"/>
<accession>A0A157Z660</accession>
<reference evidence="1" key="1">
    <citation type="submission" date="2016-01" db="EMBL/GenBank/DDBJ databases">
        <authorList>
            <person name="Peeters C."/>
        </authorList>
    </citation>
    <scope>NUCLEOTIDE SEQUENCE</scope>
    <source>
        <strain evidence="1">LMG 29320</strain>
    </source>
</reference>
<organism evidence="1 2">
    <name type="scientific">Caballeronia fortuita</name>
    <dbReference type="NCBI Taxonomy" id="1777138"/>
    <lineage>
        <taxon>Bacteria</taxon>
        <taxon>Pseudomonadati</taxon>
        <taxon>Pseudomonadota</taxon>
        <taxon>Betaproteobacteria</taxon>
        <taxon>Burkholderiales</taxon>
        <taxon>Burkholderiaceae</taxon>
        <taxon>Caballeronia</taxon>
    </lineage>
</organism>
<dbReference type="EMBL" id="FCNX02000001">
    <property type="protein sequence ID" value="SAK40982.1"/>
    <property type="molecule type" value="Genomic_DNA"/>
</dbReference>
<dbReference type="AlphaFoldDB" id="A0A157Z660"/>